<evidence type="ECO:0000259" key="8">
    <source>
        <dbReference type="Pfam" id="PF00408"/>
    </source>
</evidence>
<dbReference type="GO" id="GO:0016868">
    <property type="term" value="F:intramolecular phosphotransferase activity"/>
    <property type="evidence" value="ECO:0007669"/>
    <property type="project" value="InterPro"/>
</dbReference>
<feature type="domain" description="Alpha-D-phosphohexomutase alpha/beta/alpha" evidence="11">
    <location>
        <begin position="252"/>
        <end position="356"/>
    </location>
</feature>
<evidence type="ECO:0000313" key="12">
    <source>
        <dbReference type="EMBL" id="HHK68175.1"/>
    </source>
</evidence>
<evidence type="ECO:0000256" key="6">
    <source>
        <dbReference type="ARBA" id="ARBA00023235"/>
    </source>
</evidence>
<dbReference type="InterPro" id="IPR016066">
    <property type="entry name" value="A-D-PHexomutase_CS"/>
</dbReference>
<dbReference type="AlphaFoldDB" id="A0A7C5QMZ2"/>
<evidence type="ECO:0000259" key="9">
    <source>
        <dbReference type="Pfam" id="PF02878"/>
    </source>
</evidence>
<reference evidence="12" key="1">
    <citation type="journal article" date="2020" name="mSystems">
        <title>Genome- and Community-Level Interaction Insights into Carbon Utilization and Element Cycling Functions of Hydrothermarchaeota in Hydrothermal Sediment.</title>
        <authorList>
            <person name="Zhou Z."/>
            <person name="Liu Y."/>
            <person name="Xu W."/>
            <person name="Pan J."/>
            <person name="Luo Z.H."/>
            <person name="Li M."/>
        </authorList>
    </citation>
    <scope>NUCLEOTIDE SEQUENCE [LARGE SCALE GENOMIC DNA]</scope>
    <source>
        <strain evidence="12">SpSt-1056</strain>
    </source>
</reference>
<comment type="cofactor">
    <cofactor evidence="1">
        <name>Mg(2+)</name>
        <dbReference type="ChEBI" id="CHEBI:18420"/>
    </cofactor>
</comment>
<keyword evidence="3" id="KW-0597">Phosphoprotein</keyword>
<dbReference type="GO" id="GO:0005975">
    <property type="term" value="P:carbohydrate metabolic process"/>
    <property type="evidence" value="ECO:0007669"/>
    <property type="project" value="InterPro"/>
</dbReference>
<evidence type="ECO:0000256" key="4">
    <source>
        <dbReference type="ARBA" id="ARBA00022723"/>
    </source>
</evidence>
<keyword evidence="4 7" id="KW-0479">Metal-binding</keyword>
<dbReference type="Gene3D" id="3.30.310.50">
    <property type="entry name" value="Alpha-D-phosphohexomutase, C-terminal domain"/>
    <property type="match status" value="1"/>
</dbReference>
<dbReference type="PANTHER" id="PTHR43771">
    <property type="entry name" value="PHOSPHOMANNOMUTASE"/>
    <property type="match status" value="1"/>
</dbReference>
<dbReference type="Gene3D" id="3.40.120.10">
    <property type="entry name" value="Alpha-D-Glucose-1,6-Bisphosphate, subunit A, domain 3"/>
    <property type="match status" value="3"/>
</dbReference>
<dbReference type="InterPro" id="IPR005841">
    <property type="entry name" value="Alpha-D-phosphohexomutase_SF"/>
</dbReference>
<keyword evidence="5 7" id="KW-0460">Magnesium</keyword>
<dbReference type="SUPFAM" id="SSF55957">
    <property type="entry name" value="Phosphoglucomutase, C-terminal domain"/>
    <property type="match status" value="1"/>
</dbReference>
<dbReference type="SUPFAM" id="SSF53738">
    <property type="entry name" value="Phosphoglucomutase, first 3 domains"/>
    <property type="match status" value="3"/>
</dbReference>
<dbReference type="PANTHER" id="PTHR43771:SF1">
    <property type="entry name" value="PHOSPHOMANNOMUTASE"/>
    <property type="match status" value="1"/>
</dbReference>
<dbReference type="PRINTS" id="PR00509">
    <property type="entry name" value="PGMPMM"/>
</dbReference>
<dbReference type="PROSITE" id="PS00710">
    <property type="entry name" value="PGM_PMM"/>
    <property type="match status" value="1"/>
</dbReference>
<dbReference type="Pfam" id="PF02879">
    <property type="entry name" value="PGM_PMM_II"/>
    <property type="match status" value="1"/>
</dbReference>
<dbReference type="InterPro" id="IPR036900">
    <property type="entry name" value="A-D-PHexomutase_C_sf"/>
</dbReference>
<dbReference type="EMBL" id="DRWN01000026">
    <property type="protein sequence ID" value="HHK68175.1"/>
    <property type="molecule type" value="Genomic_DNA"/>
</dbReference>
<evidence type="ECO:0000256" key="5">
    <source>
        <dbReference type="ARBA" id="ARBA00022842"/>
    </source>
</evidence>
<dbReference type="GO" id="GO:0000287">
    <property type="term" value="F:magnesium ion binding"/>
    <property type="evidence" value="ECO:0007669"/>
    <property type="project" value="InterPro"/>
</dbReference>
<keyword evidence="6" id="KW-0413">Isomerase</keyword>
<dbReference type="Pfam" id="PF02878">
    <property type="entry name" value="PGM_PMM_I"/>
    <property type="match status" value="1"/>
</dbReference>
<evidence type="ECO:0000256" key="3">
    <source>
        <dbReference type="ARBA" id="ARBA00022553"/>
    </source>
</evidence>
<protein>
    <submittedName>
        <fullName evidence="12">Phosphomannomutase/phosphoglucomutase</fullName>
    </submittedName>
</protein>
<sequence length="451" mass="49490">MKPSPHIFRAYDVRGVYGKDLDEEVAYRIGRAFGKIAGGKIIVGRDVRLSGKQLSTALIEGLNDSGADVLDAGVCTTPACYFGARHFNASGGVMVTASHNPKEWNGFKMFLGDGETVSEGAGMEEIRDMVINEKYGPVARKGSTSQVNLLEVYGNYLSKRFPRMPGLRMAVDLSDGSAALVAPQVLRSLEIDFKVLNDIPDGFFRGHDPEPTDKNIEPLRRLVVEQGFDMGVAFDGDADRAVFVDDRGRLLNGDVAMAVLLKTYNTRGVIVYDVNSSTALKEVAERLGFTPVEWKVGRAFLHRKVRELGAVLGGEKSNHLYFGELGGDDDALYAALKMAELLHTTRQPLSRHVDEIPSYPTTPILVYDCPDSIKFKVVEKIGKRLGQMGFRISSLDGVKAYVDEGWVLIRASNTMPQIKMSVEAKTVESLEKLKSLGERLILEEVAAKPEA</sequence>
<comment type="caution">
    <text evidence="12">The sequence shown here is derived from an EMBL/GenBank/DDBJ whole genome shotgun (WGS) entry which is preliminary data.</text>
</comment>
<comment type="similarity">
    <text evidence="2 7">Belongs to the phosphohexose mutase family.</text>
</comment>
<evidence type="ECO:0000259" key="11">
    <source>
        <dbReference type="Pfam" id="PF02880"/>
    </source>
</evidence>
<proteinExistence type="inferred from homology"/>
<name>A0A7C5QMZ2_CALS0</name>
<feature type="domain" description="Alpha-D-phosphohexomutase alpha/beta/alpha" evidence="10">
    <location>
        <begin position="164"/>
        <end position="248"/>
    </location>
</feature>
<feature type="domain" description="Alpha-D-phosphohexomutase C-terminal" evidence="8">
    <location>
        <begin position="374"/>
        <end position="434"/>
    </location>
</feature>
<dbReference type="CDD" id="cd03089">
    <property type="entry name" value="PMM_PGM"/>
    <property type="match status" value="1"/>
</dbReference>
<dbReference type="InterPro" id="IPR005846">
    <property type="entry name" value="A-D-PHexomutase_a/b/a-III"/>
</dbReference>
<evidence type="ECO:0000259" key="10">
    <source>
        <dbReference type="Pfam" id="PF02879"/>
    </source>
</evidence>
<gene>
    <name evidence="12" type="ORF">ENM11_03340</name>
</gene>
<organism evidence="12">
    <name type="scientific">Caldiarchaeum subterraneum</name>
    <dbReference type="NCBI Taxonomy" id="311458"/>
    <lineage>
        <taxon>Archaea</taxon>
        <taxon>Nitrososphaerota</taxon>
        <taxon>Candidatus Caldarchaeales</taxon>
        <taxon>Candidatus Caldarchaeaceae</taxon>
        <taxon>Candidatus Caldarchaeum</taxon>
    </lineage>
</organism>
<accession>A0A7C5QMZ2</accession>
<dbReference type="InterPro" id="IPR016055">
    <property type="entry name" value="A-D-PHexomutase_a/b/a-I/II/III"/>
</dbReference>
<dbReference type="InterPro" id="IPR005845">
    <property type="entry name" value="A-D-PHexomutase_a/b/a-II"/>
</dbReference>
<evidence type="ECO:0000256" key="2">
    <source>
        <dbReference type="ARBA" id="ARBA00010231"/>
    </source>
</evidence>
<dbReference type="Pfam" id="PF00408">
    <property type="entry name" value="PGM_PMM_IV"/>
    <property type="match status" value="1"/>
</dbReference>
<dbReference type="InterPro" id="IPR005843">
    <property type="entry name" value="A-D-PHexomutase_C"/>
</dbReference>
<dbReference type="Pfam" id="PF02880">
    <property type="entry name" value="PGM_PMM_III"/>
    <property type="match status" value="1"/>
</dbReference>
<feature type="domain" description="Alpha-D-phosphohexomutase alpha/beta/alpha" evidence="9">
    <location>
        <begin position="7"/>
        <end position="132"/>
    </location>
</feature>
<evidence type="ECO:0000256" key="1">
    <source>
        <dbReference type="ARBA" id="ARBA00001946"/>
    </source>
</evidence>
<dbReference type="InterPro" id="IPR005844">
    <property type="entry name" value="A-D-PHexomutase_a/b/a-I"/>
</dbReference>
<evidence type="ECO:0000256" key="7">
    <source>
        <dbReference type="RuleBase" id="RU004326"/>
    </source>
</evidence>